<dbReference type="EMBL" id="KN846970">
    <property type="protein sequence ID" value="KIW82965.1"/>
    <property type="molecule type" value="Genomic_DNA"/>
</dbReference>
<dbReference type="SUPFAM" id="SSF54695">
    <property type="entry name" value="POZ domain"/>
    <property type="match status" value="1"/>
</dbReference>
<dbReference type="Gene3D" id="3.30.710.10">
    <property type="entry name" value="Potassium Channel Kv1.1, Chain A"/>
    <property type="match status" value="1"/>
</dbReference>
<dbReference type="PANTHER" id="PTHR47843:SF5">
    <property type="entry name" value="BTB_POZ DOMAIN PROTEIN"/>
    <property type="match status" value="1"/>
</dbReference>
<dbReference type="RefSeq" id="XP_013286773.1">
    <property type="nucleotide sequence ID" value="XM_013431319.1"/>
</dbReference>
<feature type="compositionally biased region" description="Acidic residues" evidence="1">
    <location>
        <begin position="115"/>
        <end position="128"/>
    </location>
</feature>
<accession>A0A0D2GWG8</accession>
<dbReference type="PANTHER" id="PTHR47843">
    <property type="entry name" value="BTB DOMAIN-CONTAINING PROTEIN-RELATED"/>
    <property type="match status" value="1"/>
</dbReference>
<feature type="region of interest" description="Disordered" evidence="1">
    <location>
        <begin position="106"/>
        <end position="133"/>
    </location>
</feature>
<dbReference type="VEuPathDB" id="FungiDB:Z517_02208"/>
<dbReference type="CDD" id="cd18186">
    <property type="entry name" value="BTB_POZ_ZBTB_KLHL-like"/>
    <property type="match status" value="1"/>
</dbReference>
<sequence>MAVTESDLRTFSSCLKKECQPNVDIIVNDYRWAVHSHVITDSSESFLELYSNAPQGSKRHEVHLDGDEPAIIAHLILWWYTDEYDDEPASDTSGLDIQSLMKHGKASASGHSDEAVSDPDVEPDDAQEDTGYMGSSPISLHAKMYLIAHKYKITVLREKATNEIAEVLGMVKEALLPCLSHFFVTDSPGDGAMSANVGVGNTGSSSGTGSDLRSPPDKYTVSEKQDPELWKVLAKTASRHFRSYHTDPVFQHIATSNPRFHWDVMGRVASMLEAAQDKLASTPAEPPKTPKKRGRKKQEVTAPGTAGEPAEDNDGSTKKGKRVNGAGSSKKLKTDP</sequence>
<protein>
    <recommendedName>
        <fullName evidence="4">BTB domain-containing protein</fullName>
    </recommendedName>
</protein>
<gene>
    <name evidence="2" type="ORF">Z517_02208</name>
</gene>
<proteinExistence type="predicted"/>
<dbReference type="AlphaFoldDB" id="A0A0D2GWG8"/>
<dbReference type="GeneID" id="25301698"/>
<evidence type="ECO:0008006" key="4">
    <source>
        <dbReference type="Google" id="ProtNLM"/>
    </source>
</evidence>
<dbReference type="InterPro" id="IPR011333">
    <property type="entry name" value="SKP1/BTB/POZ_sf"/>
</dbReference>
<reference evidence="2 3" key="1">
    <citation type="submission" date="2015-01" db="EMBL/GenBank/DDBJ databases">
        <title>The Genome Sequence of Fonsecaea pedrosoi CBS 271.37.</title>
        <authorList>
            <consortium name="The Broad Institute Genomics Platform"/>
            <person name="Cuomo C."/>
            <person name="de Hoog S."/>
            <person name="Gorbushina A."/>
            <person name="Stielow B."/>
            <person name="Teixiera M."/>
            <person name="Abouelleil A."/>
            <person name="Chapman S.B."/>
            <person name="Priest M."/>
            <person name="Young S.K."/>
            <person name="Wortman J."/>
            <person name="Nusbaum C."/>
            <person name="Birren B."/>
        </authorList>
    </citation>
    <scope>NUCLEOTIDE SEQUENCE [LARGE SCALE GENOMIC DNA]</scope>
    <source>
        <strain evidence="2 3">CBS 271.37</strain>
    </source>
</reference>
<feature type="compositionally biased region" description="Low complexity" evidence="1">
    <location>
        <begin position="196"/>
        <end position="210"/>
    </location>
</feature>
<evidence type="ECO:0000313" key="2">
    <source>
        <dbReference type="EMBL" id="KIW82965.1"/>
    </source>
</evidence>
<keyword evidence="3" id="KW-1185">Reference proteome</keyword>
<name>A0A0D2GWG8_9EURO</name>
<feature type="region of interest" description="Disordered" evidence="1">
    <location>
        <begin position="194"/>
        <end position="224"/>
    </location>
</feature>
<evidence type="ECO:0000256" key="1">
    <source>
        <dbReference type="SAM" id="MobiDB-lite"/>
    </source>
</evidence>
<feature type="region of interest" description="Disordered" evidence="1">
    <location>
        <begin position="278"/>
        <end position="336"/>
    </location>
</feature>
<evidence type="ECO:0000313" key="3">
    <source>
        <dbReference type="Proteomes" id="UP000053029"/>
    </source>
</evidence>
<dbReference type="OrthoDB" id="6359816at2759"/>
<organism evidence="2 3">
    <name type="scientific">Fonsecaea pedrosoi CBS 271.37</name>
    <dbReference type="NCBI Taxonomy" id="1442368"/>
    <lineage>
        <taxon>Eukaryota</taxon>
        <taxon>Fungi</taxon>
        <taxon>Dikarya</taxon>
        <taxon>Ascomycota</taxon>
        <taxon>Pezizomycotina</taxon>
        <taxon>Eurotiomycetes</taxon>
        <taxon>Chaetothyriomycetidae</taxon>
        <taxon>Chaetothyriales</taxon>
        <taxon>Herpotrichiellaceae</taxon>
        <taxon>Fonsecaea</taxon>
    </lineage>
</organism>
<dbReference type="HOGENOM" id="CLU_841994_0_0_1"/>
<feature type="compositionally biased region" description="Basic and acidic residues" evidence="1">
    <location>
        <begin position="214"/>
        <end position="224"/>
    </location>
</feature>
<dbReference type="Proteomes" id="UP000053029">
    <property type="component" value="Unassembled WGS sequence"/>
</dbReference>